<dbReference type="Gene3D" id="1.10.10.2910">
    <property type="match status" value="1"/>
</dbReference>
<organism evidence="1 2">
    <name type="scientific">Peptostreptococcus equinus</name>
    <dbReference type="NCBI Taxonomy" id="3003601"/>
    <lineage>
        <taxon>Bacteria</taxon>
        <taxon>Bacillati</taxon>
        <taxon>Bacillota</taxon>
        <taxon>Clostridia</taxon>
        <taxon>Peptostreptococcales</taxon>
        <taxon>Peptostreptococcaceae</taxon>
        <taxon>Peptostreptococcus</taxon>
    </lineage>
</organism>
<evidence type="ECO:0000313" key="2">
    <source>
        <dbReference type="Proteomes" id="UP001164187"/>
    </source>
</evidence>
<sequence length="101" mass="11627">MLDKIKIGWKTYNIEKATPDRKLQMGPDEYAGMINYNDEKIYINDECSEGMQNATLVHEILHGISDMYKIDELDESVLTRLGDAIYTVLVDNGLEIRRSDK</sequence>
<dbReference type="EMBL" id="CP114052">
    <property type="protein sequence ID" value="WAW15277.1"/>
    <property type="molecule type" value="Genomic_DNA"/>
</dbReference>
<reference evidence="1" key="1">
    <citation type="submission" date="2022-12" db="EMBL/GenBank/DDBJ databases">
        <title>Peptostreptococcus.</title>
        <authorList>
            <person name="Lee S.H."/>
        </authorList>
    </citation>
    <scope>NUCLEOTIDE SEQUENCE</scope>
    <source>
        <strain evidence="1">CBA3647</strain>
    </source>
</reference>
<name>A0ABY7JU75_9FIRM</name>
<accession>A0ABY7JU75</accession>
<keyword evidence="2" id="KW-1185">Reference proteome</keyword>
<dbReference type="Proteomes" id="UP001164187">
    <property type="component" value="Chromosome"/>
</dbReference>
<proteinExistence type="predicted"/>
<evidence type="ECO:0000313" key="1">
    <source>
        <dbReference type="EMBL" id="WAW15277.1"/>
    </source>
</evidence>
<dbReference type="RefSeq" id="WP_269311956.1">
    <property type="nucleotide sequence ID" value="NZ_CP114052.1"/>
</dbReference>
<evidence type="ECO:0008006" key="3">
    <source>
        <dbReference type="Google" id="ProtNLM"/>
    </source>
</evidence>
<protein>
    <recommendedName>
        <fullName evidence="3">Phage protein</fullName>
    </recommendedName>
</protein>
<gene>
    <name evidence="1" type="ORF">O0R46_02160</name>
</gene>